<dbReference type="Proteomes" id="UP000727407">
    <property type="component" value="Unassembled WGS sequence"/>
</dbReference>
<gene>
    <name evidence="2" type="primary">ergic2</name>
    <name evidence="2" type="ORF">DAT39_010263</name>
</gene>
<evidence type="ECO:0000256" key="1">
    <source>
        <dbReference type="SAM" id="MobiDB-lite"/>
    </source>
</evidence>
<organism evidence="2 3">
    <name type="scientific">Clarias magur</name>
    <name type="common">Asian catfish</name>
    <name type="synonym">Macropteronotus magur</name>
    <dbReference type="NCBI Taxonomy" id="1594786"/>
    <lineage>
        <taxon>Eukaryota</taxon>
        <taxon>Metazoa</taxon>
        <taxon>Chordata</taxon>
        <taxon>Craniata</taxon>
        <taxon>Vertebrata</taxon>
        <taxon>Euteleostomi</taxon>
        <taxon>Actinopterygii</taxon>
        <taxon>Neopterygii</taxon>
        <taxon>Teleostei</taxon>
        <taxon>Ostariophysi</taxon>
        <taxon>Siluriformes</taxon>
        <taxon>Clariidae</taxon>
        <taxon>Clarias</taxon>
    </lineage>
</organism>
<dbReference type="AlphaFoldDB" id="A0A8J4X031"/>
<protein>
    <submittedName>
        <fullName evidence="2">Endoplasmic reticulum-Golgi intermediate compartment protein 2</fullName>
    </submittedName>
</protein>
<comment type="caution">
    <text evidence="2">The sequence shown here is derived from an EMBL/GenBank/DDBJ whole genome shotgun (WGS) entry which is preliminary data.</text>
</comment>
<feature type="non-terminal residue" evidence="2">
    <location>
        <position position="1"/>
    </location>
</feature>
<sequence length="51" mass="5617">GPSALTREKRSRGGLCSSPVFLLSPQSRLWERGRGRRPRGQVLDPGQTSLL</sequence>
<reference evidence="2" key="1">
    <citation type="submission" date="2020-07" db="EMBL/GenBank/DDBJ databases">
        <title>Clarias magur genome sequencing, assembly and annotation.</title>
        <authorList>
            <person name="Kushwaha B."/>
            <person name="Kumar R."/>
            <person name="Das P."/>
            <person name="Joshi C.G."/>
            <person name="Kumar D."/>
            <person name="Nagpure N.S."/>
            <person name="Pandey M."/>
            <person name="Agarwal S."/>
            <person name="Srivastava S."/>
            <person name="Singh M."/>
            <person name="Sahoo L."/>
            <person name="Jayasankar P."/>
            <person name="Meher P.K."/>
            <person name="Koringa P.G."/>
            <person name="Iquebal M.A."/>
            <person name="Das S.P."/>
            <person name="Bit A."/>
            <person name="Patnaik S."/>
            <person name="Patel N."/>
            <person name="Shah T.M."/>
            <person name="Hinsu A."/>
            <person name="Jena J.K."/>
        </authorList>
    </citation>
    <scope>NUCLEOTIDE SEQUENCE</scope>
    <source>
        <strain evidence="2">CIFAMagur01</strain>
        <tissue evidence="2">Testis</tissue>
    </source>
</reference>
<keyword evidence="3" id="KW-1185">Reference proteome</keyword>
<name>A0A8J4X031_CLAMG</name>
<evidence type="ECO:0000313" key="3">
    <source>
        <dbReference type="Proteomes" id="UP000727407"/>
    </source>
</evidence>
<dbReference type="EMBL" id="QNUK01000148">
    <property type="protein sequence ID" value="KAF5900029.1"/>
    <property type="molecule type" value="Genomic_DNA"/>
</dbReference>
<proteinExistence type="predicted"/>
<feature type="region of interest" description="Disordered" evidence="1">
    <location>
        <begin position="31"/>
        <end position="51"/>
    </location>
</feature>
<accession>A0A8J4X031</accession>
<evidence type="ECO:0000313" key="2">
    <source>
        <dbReference type="EMBL" id="KAF5900029.1"/>
    </source>
</evidence>
<feature type="non-terminal residue" evidence="2">
    <location>
        <position position="51"/>
    </location>
</feature>